<dbReference type="EMBL" id="GL883104">
    <property type="protein sequence ID" value="EGG07400.1"/>
    <property type="molecule type" value="Genomic_DNA"/>
</dbReference>
<sequence length="300" mass="33385">MDKYVSDFPATHHGYRMWIGNSQKKSSAVSHYECYRSGYPSGRSALIGTTKSARIGYPFKLDTRYLYHSSSWILIHTHLGHNHLPDPQVKPHKKHKDPNAGPILAPGVVLDEDTGSTSLEPANVITHMNSKIETHMTPEGAKPLTTTTKFLKTQVQPTLTATPRGTTHPLINENIRQPDQDLGPLSKTLKCTPPRHRYYDIEAKLNTLDSLESTLSMLRAQLCAMAPHRRQAVLTKLHTIIRNEGMINDECKLPTAFLPEPPAPTLFHDSVNDTLITPHTSPARALQELSVSIDSSRDAV</sequence>
<dbReference type="RefSeq" id="XP_007409307.1">
    <property type="nucleotide sequence ID" value="XM_007409245.1"/>
</dbReference>
<name>F4RJZ6_MELLP</name>
<feature type="region of interest" description="Disordered" evidence="1">
    <location>
        <begin position="160"/>
        <end position="186"/>
    </location>
</feature>
<accession>F4RJZ6</accession>
<reference evidence="3" key="1">
    <citation type="journal article" date="2011" name="Proc. Natl. Acad. Sci. U.S.A.">
        <title>Obligate biotrophy features unraveled by the genomic analysis of rust fungi.</title>
        <authorList>
            <person name="Duplessis S."/>
            <person name="Cuomo C.A."/>
            <person name="Lin Y.-C."/>
            <person name="Aerts A."/>
            <person name="Tisserant E."/>
            <person name="Veneault-Fourrey C."/>
            <person name="Joly D.L."/>
            <person name="Hacquard S."/>
            <person name="Amselem J."/>
            <person name="Cantarel B.L."/>
            <person name="Chiu R."/>
            <person name="Coutinho P.M."/>
            <person name="Feau N."/>
            <person name="Field M."/>
            <person name="Frey P."/>
            <person name="Gelhaye E."/>
            <person name="Goldberg J."/>
            <person name="Grabherr M.G."/>
            <person name="Kodira C.D."/>
            <person name="Kohler A."/>
            <person name="Kuees U."/>
            <person name="Lindquist E.A."/>
            <person name="Lucas S.M."/>
            <person name="Mago R."/>
            <person name="Mauceli E."/>
            <person name="Morin E."/>
            <person name="Murat C."/>
            <person name="Pangilinan J.L."/>
            <person name="Park R."/>
            <person name="Pearson M."/>
            <person name="Quesneville H."/>
            <person name="Rouhier N."/>
            <person name="Sakthikumar S."/>
            <person name="Salamov A.A."/>
            <person name="Schmutz J."/>
            <person name="Selles B."/>
            <person name="Shapiro H."/>
            <person name="Tanguay P."/>
            <person name="Tuskan G.A."/>
            <person name="Henrissat B."/>
            <person name="Van de Peer Y."/>
            <person name="Rouze P."/>
            <person name="Ellis J.G."/>
            <person name="Dodds P.N."/>
            <person name="Schein J.E."/>
            <person name="Zhong S."/>
            <person name="Hamelin R.C."/>
            <person name="Grigoriev I.V."/>
            <person name="Szabo L.J."/>
            <person name="Martin F."/>
        </authorList>
    </citation>
    <scope>NUCLEOTIDE SEQUENCE [LARGE SCALE GENOMIC DNA]</scope>
    <source>
        <strain evidence="3">98AG31 / pathotype 3-4-7</strain>
    </source>
</reference>
<evidence type="ECO:0000313" key="3">
    <source>
        <dbReference type="Proteomes" id="UP000001072"/>
    </source>
</evidence>
<dbReference type="InParanoid" id="F4RJZ6"/>
<dbReference type="AlphaFoldDB" id="F4RJZ6"/>
<proteinExistence type="predicted"/>
<dbReference type="GeneID" id="18922769"/>
<protein>
    <submittedName>
        <fullName evidence="2">Uncharacterized protein</fullName>
    </submittedName>
</protein>
<gene>
    <name evidence="2" type="ORF">MELLADRAFT_105985</name>
</gene>
<dbReference type="VEuPathDB" id="FungiDB:MELLADRAFT_105985"/>
<dbReference type="Proteomes" id="UP000001072">
    <property type="component" value="Unassembled WGS sequence"/>
</dbReference>
<dbReference type="KEGG" id="mlr:MELLADRAFT_105985"/>
<keyword evidence="3" id="KW-1185">Reference proteome</keyword>
<evidence type="ECO:0000313" key="2">
    <source>
        <dbReference type="EMBL" id="EGG07400.1"/>
    </source>
</evidence>
<evidence type="ECO:0000256" key="1">
    <source>
        <dbReference type="SAM" id="MobiDB-lite"/>
    </source>
</evidence>
<dbReference type="HOGENOM" id="CLU_075117_0_0_1"/>
<organism evidence="3">
    <name type="scientific">Melampsora larici-populina (strain 98AG31 / pathotype 3-4-7)</name>
    <name type="common">Poplar leaf rust fungus</name>
    <dbReference type="NCBI Taxonomy" id="747676"/>
    <lineage>
        <taxon>Eukaryota</taxon>
        <taxon>Fungi</taxon>
        <taxon>Dikarya</taxon>
        <taxon>Basidiomycota</taxon>
        <taxon>Pucciniomycotina</taxon>
        <taxon>Pucciniomycetes</taxon>
        <taxon>Pucciniales</taxon>
        <taxon>Melampsoraceae</taxon>
        <taxon>Melampsora</taxon>
    </lineage>
</organism>